<feature type="region of interest" description="Disordered" evidence="1">
    <location>
        <begin position="14"/>
        <end position="43"/>
    </location>
</feature>
<sequence length="214" mass="24388">MCFPFNLQLPTSRSLSDTPHHDYLNPSNKMSNTPGYSPGRDWRSRSTYTPIHASARDRYHGYNTHEEIRAAHANLIKDTNSIASTGTRPANDWRRNSNYTPINEDTRGWYQGYNTYHEAQAAGVYRQVPTTKQGCDTKMSRNAFLATMGNRHSSPTSVQSPQQPAKDSVAVDSHEARTLPYDFYKEGLWADLFDEEMAKDPLAYKWIFGKFPGE</sequence>
<proteinExistence type="predicted"/>
<protein>
    <submittedName>
        <fullName evidence="2">Uncharacterized protein</fullName>
    </submittedName>
</protein>
<feature type="compositionally biased region" description="Polar residues" evidence="1">
    <location>
        <begin position="25"/>
        <end position="35"/>
    </location>
</feature>
<feature type="region of interest" description="Disordered" evidence="1">
    <location>
        <begin position="149"/>
        <end position="172"/>
    </location>
</feature>
<feature type="compositionally biased region" description="Low complexity" evidence="1">
    <location>
        <begin position="153"/>
        <end position="164"/>
    </location>
</feature>
<keyword evidence="3" id="KW-1185">Reference proteome</keyword>
<evidence type="ECO:0000256" key="1">
    <source>
        <dbReference type="SAM" id="MobiDB-lite"/>
    </source>
</evidence>
<dbReference type="EMBL" id="MU005980">
    <property type="protein sequence ID" value="KAF2860611.1"/>
    <property type="molecule type" value="Genomic_DNA"/>
</dbReference>
<organism evidence="2 3">
    <name type="scientific">Piedraia hortae CBS 480.64</name>
    <dbReference type="NCBI Taxonomy" id="1314780"/>
    <lineage>
        <taxon>Eukaryota</taxon>
        <taxon>Fungi</taxon>
        <taxon>Dikarya</taxon>
        <taxon>Ascomycota</taxon>
        <taxon>Pezizomycotina</taxon>
        <taxon>Dothideomycetes</taxon>
        <taxon>Dothideomycetidae</taxon>
        <taxon>Capnodiales</taxon>
        <taxon>Piedraiaceae</taxon>
        <taxon>Piedraia</taxon>
    </lineage>
</organism>
<name>A0A6A7BZD8_9PEZI</name>
<gene>
    <name evidence="2" type="ORF">K470DRAFT_286691</name>
</gene>
<dbReference type="AlphaFoldDB" id="A0A6A7BZD8"/>
<accession>A0A6A7BZD8</accession>
<reference evidence="2" key="1">
    <citation type="journal article" date="2020" name="Stud. Mycol.">
        <title>101 Dothideomycetes genomes: a test case for predicting lifestyles and emergence of pathogens.</title>
        <authorList>
            <person name="Haridas S."/>
            <person name="Albert R."/>
            <person name="Binder M."/>
            <person name="Bloem J."/>
            <person name="Labutti K."/>
            <person name="Salamov A."/>
            <person name="Andreopoulos B."/>
            <person name="Baker S."/>
            <person name="Barry K."/>
            <person name="Bills G."/>
            <person name="Bluhm B."/>
            <person name="Cannon C."/>
            <person name="Castanera R."/>
            <person name="Culley D."/>
            <person name="Daum C."/>
            <person name="Ezra D."/>
            <person name="Gonzalez J."/>
            <person name="Henrissat B."/>
            <person name="Kuo A."/>
            <person name="Liang C."/>
            <person name="Lipzen A."/>
            <person name="Lutzoni F."/>
            <person name="Magnuson J."/>
            <person name="Mondo S."/>
            <person name="Nolan M."/>
            <person name="Ohm R."/>
            <person name="Pangilinan J."/>
            <person name="Park H.-J."/>
            <person name="Ramirez L."/>
            <person name="Alfaro M."/>
            <person name="Sun H."/>
            <person name="Tritt A."/>
            <person name="Yoshinaga Y."/>
            <person name="Zwiers L.-H."/>
            <person name="Turgeon B."/>
            <person name="Goodwin S."/>
            <person name="Spatafora J."/>
            <person name="Crous P."/>
            <person name="Grigoriev I."/>
        </authorList>
    </citation>
    <scope>NUCLEOTIDE SEQUENCE</scope>
    <source>
        <strain evidence="2">CBS 480.64</strain>
    </source>
</reference>
<dbReference type="Proteomes" id="UP000799421">
    <property type="component" value="Unassembled WGS sequence"/>
</dbReference>
<evidence type="ECO:0000313" key="2">
    <source>
        <dbReference type="EMBL" id="KAF2860611.1"/>
    </source>
</evidence>
<evidence type="ECO:0000313" key="3">
    <source>
        <dbReference type="Proteomes" id="UP000799421"/>
    </source>
</evidence>